<dbReference type="Proteomes" id="UP001497535">
    <property type="component" value="Unassembled WGS sequence"/>
</dbReference>
<protein>
    <submittedName>
        <fullName evidence="1">Uncharacterized protein</fullName>
    </submittedName>
</protein>
<dbReference type="EMBL" id="CAVMJV010000015">
    <property type="protein sequence ID" value="CAK5053877.1"/>
    <property type="molecule type" value="Genomic_DNA"/>
</dbReference>
<name>A0ACB0YMX1_MELEN</name>
<keyword evidence="2" id="KW-1185">Reference proteome</keyword>
<comment type="caution">
    <text evidence="1">The sequence shown here is derived from an EMBL/GenBank/DDBJ whole genome shotgun (WGS) entry which is preliminary data.</text>
</comment>
<evidence type="ECO:0000313" key="1">
    <source>
        <dbReference type="EMBL" id="CAK5053877.1"/>
    </source>
</evidence>
<proteinExistence type="predicted"/>
<accession>A0ACB0YMX1</accession>
<evidence type="ECO:0000313" key="2">
    <source>
        <dbReference type="Proteomes" id="UP001497535"/>
    </source>
</evidence>
<reference evidence="1" key="1">
    <citation type="submission" date="2023-11" db="EMBL/GenBank/DDBJ databases">
        <authorList>
            <person name="Poullet M."/>
        </authorList>
    </citation>
    <scope>NUCLEOTIDE SEQUENCE</scope>
    <source>
        <strain evidence="1">E1834</strain>
    </source>
</reference>
<gene>
    <name evidence="1" type="ORF">MENTE1834_LOCUS14246</name>
</gene>
<organism evidence="1 2">
    <name type="scientific">Meloidogyne enterolobii</name>
    <name type="common">Root-knot nematode worm</name>
    <name type="synonym">Meloidogyne mayaguensis</name>
    <dbReference type="NCBI Taxonomy" id="390850"/>
    <lineage>
        <taxon>Eukaryota</taxon>
        <taxon>Metazoa</taxon>
        <taxon>Ecdysozoa</taxon>
        <taxon>Nematoda</taxon>
        <taxon>Chromadorea</taxon>
        <taxon>Rhabditida</taxon>
        <taxon>Tylenchina</taxon>
        <taxon>Tylenchomorpha</taxon>
        <taxon>Tylenchoidea</taxon>
        <taxon>Meloidogynidae</taxon>
        <taxon>Meloidogyninae</taxon>
        <taxon>Meloidogyne</taxon>
    </lineage>
</organism>
<sequence>MGIYKYEREKTENFVWAKFDKKTIGVGVKCRDNAINCMKKTWMVYFTYNGVKIGSSLEYENEGALVPSISLAGPQATFEANFGEKPFMFKK</sequence>